<dbReference type="GO" id="GO:0004059">
    <property type="term" value="F:aralkylamine N-acetyltransferase activity"/>
    <property type="evidence" value="ECO:0007669"/>
    <property type="project" value="EnsemblFungi"/>
</dbReference>
<comment type="catalytic activity">
    <reaction evidence="6 8">
        <text>D-glucosamine 6-phosphate + acetyl-CoA = N-acetyl-D-glucosamine 6-phosphate + CoA + H(+)</text>
        <dbReference type="Rhea" id="RHEA:10292"/>
        <dbReference type="ChEBI" id="CHEBI:15378"/>
        <dbReference type="ChEBI" id="CHEBI:57287"/>
        <dbReference type="ChEBI" id="CHEBI:57288"/>
        <dbReference type="ChEBI" id="CHEBI:57513"/>
        <dbReference type="ChEBI" id="CHEBI:58725"/>
        <dbReference type="EC" id="2.3.1.4"/>
    </reaction>
</comment>
<sequence>MIQQLENGFSIRPISLNDFEEVKDTLSALTVVGEISPEIYASLLKYWDTLYLDDNKTKVYNVHVIVDSSGTICAVGTIFLEKKIIHCGGIVGHIEDISVNKKCQGMKLGKLLIEHLTNVGRKAGCYKIILDCDVKNTGFYEKCGYSNAGVEMQIRF</sequence>
<dbReference type="Gene3D" id="3.40.630.30">
    <property type="match status" value="1"/>
</dbReference>
<evidence type="ECO:0000259" key="9">
    <source>
        <dbReference type="PROSITE" id="PS51186"/>
    </source>
</evidence>
<dbReference type="InterPro" id="IPR000182">
    <property type="entry name" value="GNAT_dom"/>
</dbReference>
<dbReference type="Proteomes" id="UP000005220">
    <property type="component" value="Chromosome 3"/>
</dbReference>
<dbReference type="GO" id="GO:0004343">
    <property type="term" value="F:glucosamine 6-phosphate N-acetyltransferase activity"/>
    <property type="evidence" value="ECO:0007669"/>
    <property type="project" value="UniProtKB-UniRule"/>
</dbReference>
<evidence type="ECO:0000256" key="6">
    <source>
        <dbReference type="ARBA" id="ARBA00048964"/>
    </source>
</evidence>
<dbReference type="KEGG" id="kaf:KAFR_0C03360"/>
<dbReference type="OrthoDB" id="10039976at2759"/>
<dbReference type="FunFam" id="3.40.630.30:FF:000136">
    <property type="entry name" value="Glucosamine 6-phosphate N-acetyltransferase"/>
    <property type="match status" value="1"/>
</dbReference>
<keyword evidence="4 8" id="KW-0808">Transferase</keyword>
<organism evidence="10 11">
    <name type="scientific">Kazachstania africana (strain ATCC 22294 / BCRC 22015 / CBS 2517 / CECT 1963 / NBRC 1671 / NRRL Y-8276)</name>
    <name type="common">Yeast</name>
    <name type="synonym">Kluyveromyces africanus</name>
    <dbReference type="NCBI Taxonomy" id="1071382"/>
    <lineage>
        <taxon>Eukaryota</taxon>
        <taxon>Fungi</taxon>
        <taxon>Dikarya</taxon>
        <taxon>Ascomycota</taxon>
        <taxon>Saccharomycotina</taxon>
        <taxon>Saccharomycetes</taxon>
        <taxon>Saccharomycetales</taxon>
        <taxon>Saccharomycetaceae</taxon>
        <taxon>Kazachstania</taxon>
    </lineage>
</organism>
<dbReference type="FunCoup" id="H2ASH8">
    <property type="interactions" value="492"/>
</dbReference>
<dbReference type="GO" id="GO:0006048">
    <property type="term" value="P:UDP-N-acetylglucosamine biosynthetic process"/>
    <property type="evidence" value="ECO:0007669"/>
    <property type="project" value="UniProtKB-UniRule"/>
</dbReference>
<evidence type="ECO:0000256" key="5">
    <source>
        <dbReference type="ARBA" id="ARBA00023315"/>
    </source>
</evidence>
<gene>
    <name evidence="10" type="primary">KAFR0C03360</name>
    <name evidence="10" type="ORF">KAFR_0C03360</name>
</gene>
<dbReference type="CDD" id="cd04301">
    <property type="entry name" value="NAT_SF"/>
    <property type="match status" value="1"/>
</dbReference>
<dbReference type="PANTHER" id="PTHR13355">
    <property type="entry name" value="GLUCOSAMINE 6-PHOSPHATE N-ACETYLTRANSFERASE"/>
    <property type="match status" value="1"/>
</dbReference>
<dbReference type="AlphaFoldDB" id="H2ASH8"/>
<dbReference type="EMBL" id="HE650823">
    <property type="protein sequence ID" value="CCF57328.1"/>
    <property type="molecule type" value="Genomic_DNA"/>
</dbReference>
<keyword evidence="11" id="KW-1185">Reference proteome</keyword>
<proteinExistence type="inferred from homology"/>
<keyword evidence="5 8" id="KW-0012">Acyltransferase</keyword>
<feature type="domain" description="N-acetyltransferase" evidence="9">
    <location>
        <begin position="9"/>
        <end position="156"/>
    </location>
</feature>
<dbReference type="GeneID" id="13885592"/>
<dbReference type="UniPathway" id="UPA00113">
    <property type="reaction ID" value="UER00529"/>
</dbReference>
<protein>
    <recommendedName>
        <fullName evidence="7 8">Glucosamine 6-phosphate N-acetyltransferase</fullName>
        <ecNumber evidence="3 8">2.3.1.4</ecNumber>
    </recommendedName>
</protein>
<evidence type="ECO:0000256" key="3">
    <source>
        <dbReference type="ARBA" id="ARBA00012703"/>
    </source>
</evidence>
<evidence type="ECO:0000256" key="8">
    <source>
        <dbReference type="RuleBase" id="RU365086"/>
    </source>
</evidence>
<evidence type="ECO:0000313" key="10">
    <source>
        <dbReference type="EMBL" id="CCF57328.1"/>
    </source>
</evidence>
<evidence type="ECO:0000256" key="1">
    <source>
        <dbReference type="ARBA" id="ARBA00004832"/>
    </source>
</evidence>
<evidence type="ECO:0000256" key="2">
    <source>
        <dbReference type="ARBA" id="ARBA00006048"/>
    </source>
</evidence>
<dbReference type="InterPro" id="IPR039143">
    <property type="entry name" value="GNPNAT1-like"/>
</dbReference>
<comment type="similarity">
    <text evidence="2 8">Belongs to the acetyltransferase family. GNA1 subfamily.</text>
</comment>
<reference evidence="10 11" key="1">
    <citation type="journal article" date="2011" name="Proc. Natl. Acad. Sci. U.S.A.">
        <title>Evolutionary erosion of yeast sex chromosomes by mating-type switching accidents.</title>
        <authorList>
            <person name="Gordon J.L."/>
            <person name="Armisen D."/>
            <person name="Proux-Wera E."/>
            <person name="Oheigeartaigh S.S."/>
            <person name="Byrne K.P."/>
            <person name="Wolfe K.H."/>
        </authorList>
    </citation>
    <scope>NUCLEOTIDE SEQUENCE [LARGE SCALE GENOMIC DNA]</scope>
    <source>
        <strain evidence="11">ATCC 22294 / BCRC 22015 / CBS 2517 / CECT 1963 / NBRC 1671 / NRRL Y-8276</strain>
    </source>
</reference>
<name>H2ASH8_KAZAF</name>
<evidence type="ECO:0000256" key="4">
    <source>
        <dbReference type="ARBA" id="ARBA00022679"/>
    </source>
</evidence>
<dbReference type="Pfam" id="PF00583">
    <property type="entry name" value="Acetyltransf_1"/>
    <property type="match status" value="1"/>
</dbReference>
<dbReference type="eggNOG" id="KOG3396">
    <property type="taxonomic scope" value="Eukaryota"/>
</dbReference>
<evidence type="ECO:0000256" key="7">
    <source>
        <dbReference type="ARBA" id="ARBA00069869"/>
    </source>
</evidence>
<dbReference type="InParanoid" id="H2ASH8"/>
<accession>H2ASH8</accession>
<dbReference type="PANTHER" id="PTHR13355:SF11">
    <property type="entry name" value="GLUCOSAMINE 6-PHOSPHATE N-ACETYLTRANSFERASE"/>
    <property type="match status" value="1"/>
</dbReference>
<dbReference type="HOGENOM" id="CLU_072095_3_0_1"/>
<comment type="pathway">
    <text evidence="1 8">Nucleotide-sugar biosynthesis; UDP-N-acetyl-alpha-D-glucosamine biosynthesis; N-acetyl-alpha-D-glucosamine 1-phosphate from alpha-D-glucosamine 6-phosphate (route I): step 1/2.</text>
</comment>
<dbReference type="RefSeq" id="XP_003956463.1">
    <property type="nucleotide sequence ID" value="XM_003956414.1"/>
</dbReference>
<dbReference type="EC" id="2.3.1.4" evidence="3 8"/>
<dbReference type="SUPFAM" id="SSF55729">
    <property type="entry name" value="Acyl-CoA N-acyltransferases (Nat)"/>
    <property type="match status" value="1"/>
</dbReference>
<dbReference type="PROSITE" id="PS51186">
    <property type="entry name" value="GNAT"/>
    <property type="match status" value="1"/>
</dbReference>
<dbReference type="InterPro" id="IPR016181">
    <property type="entry name" value="Acyl_CoA_acyltransferase"/>
</dbReference>
<evidence type="ECO:0000313" key="11">
    <source>
        <dbReference type="Proteomes" id="UP000005220"/>
    </source>
</evidence>
<dbReference type="STRING" id="1071382.H2ASH8"/>